<sequence length="80" mass="9383">MGPEVFTVIDEKNTWQAALLSRGLDSWPELQEFLTQFVKGEFEMDFDRDLKLLKLLAELSKIYPRDNPKKYPRMSLGYPS</sequence>
<name>A0A834GB53_RHOSS</name>
<dbReference type="Proteomes" id="UP000626092">
    <property type="component" value="Unassembled WGS sequence"/>
</dbReference>
<gene>
    <name evidence="1" type="ORF">RHSIM_Rhsim11G0018400</name>
</gene>
<evidence type="ECO:0000313" key="2">
    <source>
        <dbReference type="Proteomes" id="UP000626092"/>
    </source>
</evidence>
<comment type="caution">
    <text evidence="1">The sequence shown here is derived from an EMBL/GenBank/DDBJ whole genome shotgun (WGS) entry which is preliminary data.</text>
</comment>
<organism evidence="1 2">
    <name type="scientific">Rhododendron simsii</name>
    <name type="common">Sims's rhododendron</name>
    <dbReference type="NCBI Taxonomy" id="118357"/>
    <lineage>
        <taxon>Eukaryota</taxon>
        <taxon>Viridiplantae</taxon>
        <taxon>Streptophyta</taxon>
        <taxon>Embryophyta</taxon>
        <taxon>Tracheophyta</taxon>
        <taxon>Spermatophyta</taxon>
        <taxon>Magnoliopsida</taxon>
        <taxon>eudicotyledons</taxon>
        <taxon>Gunneridae</taxon>
        <taxon>Pentapetalae</taxon>
        <taxon>asterids</taxon>
        <taxon>Ericales</taxon>
        <taxon>Ericaceae</taxon>
        <taxon>Ericoideae</taxon>
        <taxon>Rhodoreae</taxon>
        <taxon>Rhododendron</taxon>
    </lineage>
</organism>
<accession>A0A834GB53</accession>
<dbReference type="AlphaFoldDB" id="A0A834GB53"/>
<evidence type="ECO:0000313" key="1">
    <source>
        <dbReference type="EMBL" id="KAF7127384.1"/>
    </source>
</evidence>
<reference evidence="1" key="1">
    <citation type="submission" date="2019-11" db="EMBL/GenBank/DDBJ databases">
        <authorList>
            <person name="Liu Y."/>
            <person name="Hou J."/>
            <person name="Li T.-Q."/>
            <person name="Guan C.-H."/>
            <person name="Wu X."/>
            <person name="Wu H.-Z."/>
            <person name="Ling F."/>
            <person name="Zhang R."/>
            <person name="Shi X.-G."/>
            <person name="Ren J.-P."/>
            <person name="Chen E.-F."/>
            <person name="Sun J.-M."/>
        </authorList>
    </citation>
    <scope>NUCLEOTIDE SEQUENCE</scope>
    <source>
        <strain evidence="1">Adult_tree_wgs_1</strain>
        <tissue evidence="1">Leaves</tissue>
    </source>
</reference>
<keyword evidence="2" id="KW-1185">Reference proteome</keyword>
<dbReference type="OrthoDB" id="10631850at2759"/>
<proteinExistence type="predicted"/>
<protein>
    <submittedName>
        <fullName evidence="1">Uncharacterized protein</fullName>
    </submittedName>
</protein>
<dbReference type="EMBL" id="WJXA01000011">
    <property type="protein sequence ID" value="KAF7127384.1"/>
    <property type="molecule type" value="Genomic_DNA"/>
</dbReference>